<protein>
    <recommendedName>
        <fullName evidence="3 7">6,7-dimethyl-8-ribityllumazine synthase</fullName>
        <shortName evidence="7">DMRL synthase</shortName>
        <shortName evidence="7">LS</shortName>
        <shortName evidence="7">Lumazine synthase</shortName>
        <ecNumber evidence="3 7">2.5.1.78</ecNumber>
    </recommendedName>
</protein>
<feature type="binding site" evidence="7">
    <location>
        <position position="102"/>
    </location>
    <ligand>
        <name>5-amino-6-(D-ribitylamino)uracil</name>
        <dbReference type="ChEBI" id="CHEBI:15934"/>
    </ligand>
</feature>
<evidence type="ECO:0000313" key="9">
    <source>
        <dbReference type="Proteomes" id="UP000009231"/>
    </source>
</evidence>
<keyword evidence="9" id="KW-1185">Reference proteome</keyword>
<organism evidence="8 9">
    <name type="scientific">Methanobacterium paludis (strain DSM 25820 / JCM 18151 / SWAN1)</name>
    <dbReference type="NCBI Taxonomy" id="868131"/>
    <lineage>
        <taxon>Archaea</taxon>
        <taxon>Methanobacteriati</taxon>
        <taxon>Methanobacteriota</taxon>
        <taxon>Methanomada group</taxon>
        <taxon>Methanobacteria</taxon>
        <taxon>Methanobacteriales</taxon>
        <taxon>Methanobacteriaceae</taxon>
        <taxon>Methanobacterium</taxon>
    </lineage>
</organism>
<dbReference type="Proteomes" id="UP000009231">
    <property type="component" value="Chromosome"/>
</dbReference>
<feature type="active site" description="Proton donor" evidence="7">
    <location>
        <position position="77"/>
    </location>
</feature>
<dbReference type="InterPro" id="IPR002180">
    <property type="entry name" value="LS/RS"/>
</dbReference>
<dbReference type="FunFam" id="3.40.50.960:FF:000003">
    <property type="entry name" value="6,7-dimethyl-8-ribityllumazine synthase"/>
    <property type="match status" value="1"/>
</dbReference>
<dbReference type="Pfam" id="PF00885">
    <property type="entry name" value="DMRL_synthase"/>
    <property type="match status" value="1"/>
</dbReference>
<dbReference type="PANTHER" id="PTHR21058">
    <property type="entry name" value="6,7-DIMETHYL-8-RIBITYLLUMAZINE SYNTHASE DMRL SYNTHASE LUMAZINE SYNTHASE"/>
    <property type="match status" value="1"/>
</dbReference>
<evidence type="ECO:0000256" key="2">
    <source>
        <dbReference type="ARBA" id="ARBA00007424"/>
    </source>
</evidence>
<comment type="catalytic activity">
    <reaction evidence="6 7">
        <text>(2S)-2-hydroxy-3-oxobutyl phosphate + 5-amino-6-(D-ribitylamino)uracil = 6,7-dimethyl-8-(1-D-ribityl)lumazine + phosphate + 2 H2O + H(+)</text>
        <dbReference type="Rhea" id="RHEA:26152"/>
        <dbReference type="ChEBI" id="CHEBI:15377"/>
        <dbReference type="ChEBI" id="CHEBI:15378"/>
        <dbReference type="ChEBI" id="CHEBI:15934"/>
        <dbReference type="ChEBI" id="CHEBI:43474"/>
        <dbReference type="ChEBI" id="CHEBI:58201"/>
        <dbReference type="ChEBI" id="CHEBI:58830"/>
        <dbReference type="EC" id="2.5.1.78"/>
    </reaction>
</comment>
<comment type="pathway">
    <text evidence="1 7">Cofactor biosynthesis; riboflavin biosynthesis; riboflavin from 2-hydroxy-3-oxobutyl phosphate and 5-amino-6-(D-ribitylamino)uracil: step 1/2.</text>
</comment>
<dbReference type="EMBL" id="CP002772">
    <property type="protein sequence ID" value="AEG19315.1"/>
    <property type="molecule type" value="Genomic_DNA"/>
</dbReference>
<feature type="binding site" evidence="7">
    <location>
        <begin position="74"/>
        <end position="75"/>
    </location>
    <ligand>
        <name>(2S)-2-hydroxy-3-oxobutyl phosphate</name>
        <dbReference type="ChEBI" id="CHEBI:58830"/>
    </ligand>
</feature>
<name>F6D5G3_METPW</name>
<dbReference type="EC" id="2.5.1.78" evidence="3 7"/>
<dbReference type="GO" id="GO:0009231">
    <property type="term" value="P:riboflavin biosynthetic process"/>
    <property type="evidence" value="ECO:0007669"/>
    <property type="project" value="UniProtKB-UniRule"/>
</dbReference>
<keyword evidence="4 7" id="KW-0686">Riboflavin biosynthesis</keyword>
<dbReference type="SUPFAM" id="SSF52121">
    <property type="entry name" value="Lumazine synthase"/>
    <property type="match status" value="1"/>
</dbReference>
<dbReference type="HAMAP" id="MF_00178">
    <property type="entry name" value="Lumazine_synth"/>
    <property type="match status" value="1"/>
</dbReference>
<dbReference type="OrthoDB" id="7610at2157"/>
<feature type="binding site" evidence="7">
    <location>
        <position position="13"/>
    </location>
    <ligand>
        <name>5-amino-6-(D-ribitylamino)uracil</name>
        <dbReference type="ChEBI" id="CHEBI:15934"/>
    </ligand>
</feature>
<reference evidence="8 9" key="1">
    <citation type="journal article" date="2014" name="Int. J. Syst. Evol. Microbiol.">
        <title>Methanobacterium paludis sp. nov. and a novel strain of Methanobacterium lacus isolated from northern peatlands.</title>
        <authorList>
            <person name="Cadillo-Quiroz H."/>
            <person name="Brauer S.L."/>
            <person name="Goodson N."/>
            <person name="Yavitt J.B."/>
            <person name="Zinder S.H."/>
        </authorList>
    </citation>
    <scope>NUCLEOTIDE SEQUENCE [LARGE SCALE GENOMIC DNA]</scope>
    <source>
        <strain evidence="9">DSM 25820 / JCM 18151 / SWAN1</strain>
    </source>
</reference>
<dbReference type="InterPro" id="IPR034964">
    <property type="entry name" value="LS"/>
</dbReference>
<evidence type="ECO:0000256" key="5">
    <source>
        <dbReference type="ARBA" id="ARBA00022679"/>
    </source>
</evidence>
<accession>F6D5G3</accession>
<dbReference type="GeneID" id="10669839"/>
<feature type="binding site" evidence="7">
    <location>
        <begin position="69"/>
        <end position="71"/>
    </location>
    <ligand>
        <name>5-amino-6-(D-ribitylamino)uracil</name>
        <dbReference type="ChEBI" id="CHEBI:15934"/>
    </ligand>
</feature>
<sequence length="136" mass="15042">MVKVRIGAVVSEFNYDITHMMLELAKEHAKFLDSEITEVITVPGVFDMPLAIRKLLEKDDIDAVVTIGTVIEGATGHDEIVAQHASRKIADLALDYNKPVGLGISGPKMTRLEAHQRVDYGKRAVEAVVKMCERLK</sequence>
<evidence type="ECO:0000256" key="3">
    <source>
        <dbReference type="ARBA" id="ARBA00012664"/>
    </source>
</evidence>
<feature type="binding site" evidence="7">
    <location>
        <position position="117"/>
    </location>
    <ligand>
        <name>(2S)-2-hydroxy-3-oxobutyl phosphate</name>
        <dbReference type="ChEBI" id="CHEBI:58830"/>
    </ligand>
</feature>
<dbReference type="PANTHER" id="PTHR21058:SF0">
    <property type="entry name" value="6,7-DIMETHYL-8-RIBITYLLUMAZINE SYNTHASE"/>
    <property type="match status" value="1"/>
</dbReference>
<feature type="binding site" evidence="7">
    <location>
        <begin position="45"/>
        <end position="47"/>
    </location>
    <ligand>
        <name>5-amino-6-(D-ribitylamino)uracil</name>
        <dbReference type="ChEBI" id="CHEBI:15934"/>
    </ligand>
</feature>
<evidence type="ECO:0000256" key="6">
    <source>
        <dbReference type="ARBA" id="ARBA00048785"/>
    </source>
</evidence>
<keyword evidence="5 7" id="KW-0808">Transferase</keyword>
<proteinExistence type="inferred from homology"/>
<evidence type="ECO:0000256" key="7">
    <source>
        <dbReference type="HAMAP-Rule" id="MF_00178"/>
    </source>
</evidence>
<dbReference type="InterPro" id="IPR036467">
    <property type="entry name" value="LS/RS_sf"/>
</dbReference>
<dbReference type="Gene3D" id="3.40.50.960">
    <property type="entry name" value="Lumazine/riboflavin synthase"/>
    <property type="match status" value="1"/>
</dbReference>
<evidence type="ECO:0000256" key="1">
    <source>
        <dbReference type="ARBA" id="ARBA00004917"/>
    </source>
</evidence>
<comment type="similarity">
    <text evidence="2 7">Belongs to the DMRL synthase family.</text>
</comment>
<dbReference type="GO" id="GO:0009349">
    <property type="term" value="C:riboflavin synthase complex"/>
    <property type="evidence" value="ECO:0007669"/>
    <property type="project" value="UniProtKB-UniRule"/>
</dbReference>
<evidence type="ECO:0000256" key="4">
    <source>
        <dbReference type="ARBA" id="ARBA00022619"/>
    </source>
</evidence>
<dbReference type="HOGENOM" id="CLU_089358_3_1_2"/>
<dbReference type="AlphaFoldDB" id="F6D5G3"/>
<dbReference type="RefSeq" id="WP_013826814.1">
    <property type="nucleotide sequence ID" value="NC_015574.1"/>
</dbReference>
<dbReference type="UniPathway" id="UPA00275">
    <property type="reaction ID" value="UER00404"/>
</dbReference>
<gene>
    <name evidence="7" type="primary">ribH</name>
    <name evidence="8" type="ordered locus">MSWAN_2310</name>
</gene>
<comment type="function">
    <text evidence="7">Catalyzes the formation of 6,7-dimethyl-8-ribityllumazine by condensation of 5-amino-6-(D-ribitylamino)uracil with 3,4-dihydroxy-2-butanone 4-phosphate. This is the penultimate step in the biosynthesis of riboflavin.</text>
</comment>
<dbReference type="NCBIfam" id="TIGR00114">
    <property type="entry name" value="lumazine-synth"/>
    <property type="match status" value="1"/>
</dbReference>
<dbReference type="CDD" id="cd09211">
    <property type="entry name" value="Lumazine_synthase_archaeal"/>
    <property type="match status" value="1"/>
</dbReference>
<evidence type="ECO:0000313" key="8">
    <source>
        <dbReference type="EMBL" id="AEG19315.1"/>
    </source>
</evidence>
<dbReference type="GO" id="GO:0000906">
    <property type="term" value="F:6,7-dimethyl-8-ribityllumazine synthase activity"/>
    <property type="evidence" value="ECO:0007669"/>
    <property type="project" value="UniProtKB-UniRule"/>
</dbReference>
<dbReference type="KEGG" id="mew:MSWAN_2310"/>
<dbReference type="eggNOG" id="arCOG01323">
    <property type="taxonomic scope" value="Archaea"/>
</dbReference>
<dbReference type="STRING" id="868131.MSWAN_2310"/>